<protein>
    <submittedName>
        <fullName evidence="1">Uncharacterized protein</fullName>
    </submittedName>
</protein>
<evidence type="ECO:0000313" key="1">
    <source>
        <dbReference type="EMBL" id="KAJ1198668.1"/>
    </source>
</evidence>
<keyword evidence="2" id="KW-1185">Reference proteome</keyword>
<dbReference type="EMBL" id="JANPWB010000003">
    <property type="protein sequence ID" value="KAJ1198668.1"/>
    <property type="molecule type" value="Genomic_DNA"/>
</dbReference>
<evidence type="ECO:0000313" key="2">
    <source>
        <dbReference type="Proteomes" id="UP001066276"/>
    </source>
</evidence>
<dbReference type="AlphaFoldDB" id="A0AAV7VEM1"/>
<gene>
    <name evidence="1" type="ORF">NDU88_002507</name>
</gene>
<comment type="caution">
    <text evidence="1">The sequence shown here is derived from an EMBL/GenBank/DDBJ whole genome shotgun (WGS) entry which is preliminary data.</text>
</comment>
<sequence length="117" mass="12576">MAKINASPASRLGDRHIAAGETTQYPLAVADNDANPLQCGFLTLCGQISHASSLGVKVIVNLRTFKLPCPDIDALPSCEGEKRCIAYPIGDGTTHLRVRNRSITDFSNACSPVQLYF</sequence>
<accession>A0AAV7VEM1</accession>
<organism evidence="1 2">
    <name type="scientific">Pleurodeles waltl</name>
    <name type="common">Iberian ribbed newt</name>
    <dbReference type="NCBI Taxonomy" id="8319"/>
    <lineage>
        <taxon>Eukaryota</taxon>
        <taxon>Metazoa</taxon>
        <taxon>Chordata</taxon>
        <taxon>Craniata</taxon>
        <taxon>Vertebrata</taxon>
        <taxon>Euteleostomi</taxon>
        <taxon>Amphibia</taxon>
        <taxon>Batrachia</taxon>
        <taxon>Caudata</taxon>
        <taxon>Salamandroidea</taxon>
        <taxon>Salamandridae</taxon>
        <taxon>Pleurodelinae</taxon>
        <taxon>Pleurodeles</taxon>
    </lineage>
</organism>
<proteinExistence type="predicted"/>
<name>A0AAV7VEM1_PLEWA</name>
<dbReference type="Proteomes" id="UP001066276">
    <property type="component" value="Chromosome 2_1"/>
</dbReference>
<reference evidence="1" key="1">
    <citation type="journal article" date="2022" name="bioRxiv">
        <title>Sequencing and chromosome-scale assembly of the giantPleurodeles waltlgenome.</title>
        <authorList>
            <person name="Brown T."/>
            <person name="Elewa A."/>
            <person name="Iarovenko S."/>
            <person name="Subramanian E."/>
            <person name="Araus A.J."/>
            <person name="Petzold A."/>
            <person name="Susuki M."/>
            <person name="Suzuki K.-i.T."/>
            <person name="Hayashi T."/>
            <person name="Toyoda A."/>
            <person name="Oliveira C."/>
            <person name="Osipova E."/>
            <person name="Leigh N.D."/>
            <person name="Simon A."/>
            <person name="Yun M.H."/>
        </authorList>
    </citation>
    <scope>NUCLEOTIDE SEQUENCE</scope>
    <source>
        <strain evidence="1">20211129_DDA</strain>
        <tissue evidence="1">Liver</tissue>
    </source>
</reference>